<feature type="region of interest" description="Disordered" evidence="1">
    <location>
        <begin position="128"/>
        <end position="179"/>
    </location>
</feature>
<evidence type="ECO:0000313" key="4">
    <source>
        <dbReference type="Proteomes" id="UP000703590"/>
    </source>
</evidence>
<protein>
    <submittedName>
        <fullName evidence="3">Uncharacterized protein</fullName>
    </submittedName>
</protein>
<evidence type="ECO:0000313" key="3">
    <source>
        <dbReference type="EMBL" id="MBN2965262.1"/>
    </source>
</evidence>
<organism evidence="3 4">
    <name type="scientific">Sulfurospirillum tamanense</name>
    <dbReference type="NCBI Taxonomy" id="2813362"/>
    <lineage>
        <taxon>Bacteria</taxon>
        <taxon>Pseudomonadati</taxon>
        <taxon>Campylobacterota</taxon>
        <taxon>Epsilonproteobacteria</taxon>
        <taxon>Campylobacterales</taxon>
        <taxon>Sulfurospirillaceae</taxon>
        <taxon>Sulfurospirillum</taxon>
    </lineage>
</organism>
<evidence type="ECO:0000256" key="1">
    <source>
        <dbReference type="SAM" id="MobiDB-lite"/>
    </source>
</evidence>
<reference evidence="3" key="1">
    <citation type="submission" date="2021-02" db="EMBL/GenBank/DDBJ databases">
        <title>Sulfurospirillum tamanensis sp. nov.</title>
        <authorList>
            <person name="Frolova A."/>
            <person name="Merkel A."/>
            <person name="Slobodkin A."/>
        </authorList>
    </citation>
    <scope>NUCLEOTIDE SEQUENCE</scope>
    <source>
        <strain evidence="3">T05b</strain>
    </source>
</reference>
<feature type="compositionally biased region" description="Low complexity" evidence="1">
    <location>
        <begin position="147"/>
        <end position="157"/>
    </location>
</feature>
<sequence length="689" mass="77958">MKKFLLLLFVVSSLLFGEDDSLNVRPTQDVRFTNGFGTIFAKPMLNDKNLQEKITLQGQFNVDHQNNVEIVFDKVQYQGKLYTLNSAFVKKSRLRDRNAVLTRESDFVVVGGNRDELLNVLNLEAEPTDEKDVNDKLAEAGYGGGSTNNYSSPSGSGFTPTYTTDSKDGDNGSSWQPTNDATMIVDCPAATLVDGLATYYAQQGTVCVKQTSNSVYEKYDTRSCRNKIDYKNNQISLGYEMYVTTPEGQDIMVQRCQYEEPIELRSEVGSCKATADFANDVAIVSKQFYYTHENQRVNVGQCVPTDITVPLERDMNACTYDRHDFVAGFSYPQAQYFYRYENVKRNIGECVDATGFAYEHYMDDTTCDWEVVDGRVFYRQRVAYQDLLGVKRFATDCQTTSSGGMEVHEEFAGYNFYDVSKQAIRKINTYFYVPGTTQKVFVDQNVETAKAYPYIEQQCGIENDDEALQTHFSKRTIINDTDEDKEVEVSPCQVHQTMPYQKLSTTEVLVQTLTNQLIEPTGTGYKILGTDKALTGQPNWTRNTATYTSAIQNVPRWYATYGQLVEQTKNICTGGTLISGKIGDFSYSYRYFPYTGTWDGWWQQITSCNVIFSSSPVMVQATAINIQNLIAQDGEDSHPHTQWRWQFSLKNGYADNQLIEVVEAQQDYVRGDGTTYTQPNSGTLSYIAK</sequence>
<feature type="chain" id="PRO_5047447265" evidence="2">
    <location>
        <begin position="18"/>
        <end position="689"/>
    </location>
</feature>
<accession>A0ABS2WUC2</accession>
<keyword evidence="2" id="KW-0732">Signal</keyword>
<dbReference type="EMBL" id="JAFHKK010000029">
    <property type="protein sequence ID" value="MBN2965262.1"/>
    <property type="molecule type" value="Genomic_DNA"/>
</dbReference>
<comment type="caution">
    <text evidence="3">The sequence shown here is derived from an EMBL/GenBank/DDBJ whole genome shotgun (WGS) entry which is preliminary data.</text>
</comment>
<keyword evidence="4" id="KW-1185">Reference proteome</keyword>
<proteinExistence type="predicted"/>
<dbReference type="Proteomes" id="UP000703590">
    <property type="component" value="Unassembled WGS sequence"/>
</dbReference>
<feature type="signal peptide" evidence="2">
    <location>
        <begin position="1"/>
        <end position="17"/>
    </location>
</feature>
<name>A0ABS2WUC2_9BACT</name>
<evidence type="ECO:0000256" key="2">
    <source>
        <dbReference type="SAM" id="SignalP"/>
    </source>
</evidence>
<reference evidence="3" key="2">
    <citation type="submission" date="2021-02" db="EMBL/GenBank/DDBJ databases">
        <authorList>
            <person name="Merkel A.Y."/>
        </authorList>
    </citation>
    <scope>NUCLEOTIDE SEQUENCE</scope>
    <source>
        <strain evidence="3">T05b</strain>
    </source>
</reference>
<feature type="compositionally biased region" description="Basic and acidic residues" evidence="1">
    <location>
        <begin position="128"/>
        <end position="138"/>
    </location>
</feature>
<dbReference type="RefSeq" id="WP_205459808.1">
    <property type="nucleotide sequence ID" value="NZ_JAFHKK010000029.1"/>
</dbReference>
<gene>
    <name evidence="3" type="ORF">JWV37_10755</name>
</gene>